<dbReference type="InterPro" id="IPR011990">
    <property type="entry name" value="TPR-like_helical_dom_sf"/>
</dbReference>
<keyword evidence="2 5" id="KW-0808">Transferase</keyword>
<dbReference type="InterPro" id="IPR029063">
    <property type="entry name" value="SAM-dependent_MTases_sf"/>
</dbReference>
<dbReference type="Proteomes" id="UP000220251">
    <property type="component" value="Unassembled WGS sequence"/>
</dbReference>
<dbReference type="Gene3D" id="1.25.40.10">
    <property type="entry name" value="Tetratricopeptide repeat domain"/>
    <property type="match status" value="1"/>
</dbReference>
<dbReference type="InterPro" id="IPR050903">
    <property type="entry name" value="Bact_Chemotaxis_MeTrfase"/>
</dbReference>
<keyword evidence="3" id="KW-0949">S-adenosyl-L-methionine</keyword>
<reference evidence="6" key="1">
    <citation type="submission" date="2015-06" db="EMBL/GenBank/DDBJ databases">
        <authorList>
            <person name="Bertelli C."/>
        </authorList>
    </citation>
    <scope>NUCLEOTIDE SEQUENCE [LARGE SCALE GENOMIC DNA]</scope>
    <source>
        <strain evidence="6">CRIB-30</strain>
    </source>
</reference>
<organism evidence="5 6">
    <name type="scientific">Estrella lausannensis</name>
    <dbReference type="NCBI Taxonomy" id="483423"/>
    <lineage>
        <taxon>Bacteria</taxon>
        <taxon>Pseudomonadati</taxon>
        <taxon>Chlamydiota</taxon>
        <taxon>Chlamydiia</taxon>
        <taxon>Parachlamydiales</taxon>
        <taxon>Candidatus Criblamydiaceae</taxon>
        <taxon>Estrella</taxon>
    </lineage>
</organism>
<keyword evidence="1 5" id="KW-0489">Methyltransferase</keyword>
<feature type="domain" description="CheR-type methyltransferase" evidence="4">
    <location>
        <begin position="7"/>
        <end position="292"/>
    </location>
</feature>
<evidence type="ECO:0000256" key="2">
    <source>
        <dbReference type="ARBA" id="ARBA00022679"/>
    </source>
</evidence>
<keyword evidence="6" id="KW-1185">Reference proteome</keyword>
<dbReference type="Pfam" id="PF01739">
    <property type="entry name" value="CheR"/>
    <property type="match status" value="1"/>
</dbReference>
<dbReference type="GO" id="GO:0032259">
    <property type="term" value="P:methylation"/>
    <property type="evidence" value="ECO:0007669"/>
    <property type="project" value="UniProtKB-KW"/>
</dbReference>
<sequence length="514" mass="58357">MKDSMRTEKKSTIVSEDLLAELSCRLSSQIGIFFPPDQLHVLEKKLGLALHDLGFKDLHELAESFFQRELSPRQIEVLAKHLTIGETYFFRDKQLFSMLREEIFPEIIRRRRLGEKRIRVWSAACATGEEPYSIAILLNEMVPRHEGWAIEIIASDINPAFLKKAKEARYKSWSFRSMSKEVVERYFHQEGNGEFALAPSIASLVEFHQVNLIGGAYGPLNPFFSGFDLILCNNVLIYFSKEQVDATIKRLVGSLADEGWFSVSAVEVPFVSHTHLASVSSHQITVFRKTDGKRSALPPVPLKNKKGAEVKREVPLGKSRPSREPAALPCKCEANDPKEFYESCRSLYNQGLYTEVALQLANALKVHLKAINSLKSHLKELRLLIHALANQGKLREALEWCQIALQAEKMDPEIHYLHATLLQEMKEEEKAMLALRSALYLNPNMIAAHFSIGLIQLKNKEISSGKRQLKNAIRLLQKMSGDELVPGMENVMAKELIATIDRLEKEIAHLYESR</sequence>
<proteinExistence type="predicted"/>
<dbReference type="SMART" id="SM00028">
    <property type="entry name" value="TPR"/>
    <property type="match status" value="3"/>
</dbReference>
<dbReference type="InterPro" id="IPR019734">
    <property type="entry name" value="TPR_rpt"/>
</dbReference>
<dbReference type="InterPro" id="IPR022642">
    <property type="entry name" value="CheR_C"/>
</dbReference>
<evidence type="ECO:0000259" key="4">
    <source>
        <dbReference type="PROSITE" id="PS50123"/>
    </source>
</evidence>
<dbReference type="Gene3D" id="3.40.50.150">
    <property type="entry name" value="Vaccinia Virus protein VP39"/>
    <property type="match status" value="1"/>
</dbReference>
<evidence type="ECO:0000256" key="3">
    <source>
        <dbReference type="ARBA" id="ARBA00022691"/>
    </source>
</evidence>
<dbReference type="PRINTS" id="PR00996">
    <property type="entry name" value="CHERMTFRASE"/>
</dbReference>
<dbReference type="PANTHER" id="PTHR24422:SF19">
    <property type="entry name" value="CHEMOTAXIS PROTEIN METHYLTRANSFERASE"/>
    <property type="match status" value="1"/>
</dbReference>
<name>A0A0H5DTT2_9BACT</name>
<accession>A0A0H5DTT2</accession>
<dbReference type="PROSITE" id="PS50123">
    <property type="entry name" value="CHER"/>
    <property type="match status" value="1"/>
</dbReference>
<dbReference type="EMBL" id="CWGJ01000027">
    <property type="protein sequence ID" value="CRX39294.1"/>
    <property type="molecule type" value="Genomic_DNA"/>
</dbReference>
<protein>
    <submittedName>
        <fullName evidence="5">Chemotaxis protein methyltransferase</fullName>
        <ecNumber evidence="5">2.1.1.80</ecNumber>
    </submittedName>
</protein>
<dbReference type="SMART" id="SM00138">
    <property type="entry name" value="MeTrc"/>
    <property type="match status" value="1"/>
</dbReference>
<evidence type="ECO:0000256" key="1">
    <source>
        <dbReference type="ARBA" id="ARBA00022603"/>
    </source>
</evidence>
<dbReference type="AlphaFoldDB" id="A0A0H5DTT2"/>
<dbReference type="SUPFAM" id="SSF53335">
    <property type="entry name" value="S-adenosyl-L-methionine-dependent methyltransferases"/>
    <property type="match status" value="1"/>
</dbReference>
<dbReference type="PANTHER" id="PTHR24422">
    <property type="entry name" value="CHEMOTAXIS PROTEIN METHYLTRANSFERASE"/>
    <property type="match status" value="1"/>
</dbReference>
<gene>
    <name evidence="5" type="primary">cheR</name>
    <name evidence="5" type="ORF">ELAC_1972</name>
</gene>
<dbReference type="SUPFAM" id="SSF48452">
    <property type="entry name" value="TPR-like"/>
    <property type="match status" value="1"/>
</dbReference>
<evidence type="ECO:0000313" key="5">
    <source>
        <dbReference type="EMBL" id="CRX39294.1"/>
    </source>
</evidence>
<evidence type="ECO:0000313" key="6">
    <source>
        <dbReference type="Proteomes" id="UP000220251"/>
    </source>
</evidence>
<dbReference type="GO" id="GO:0008983">
    <property type="term" value="F:protein-glutamate O-methyltransferase activity"/>
    <property type="evidence" value="ECO:0007669"/>
    <property type="project" value="UniProtKB-EC"/>
</dbReference>
<dbReference type="EC" id="2.1.1.80" evidence="5"/>
<dbReference type="InterPro" id="IPR000780">
    <property type="entry name" value="CheR_MeTrfase"/>
</dbReference>